<name>A0A8H5F191_9AGAR</name>
<proteinExistence type="predicted"/>
<dbReference type="PROSITE" id="PS51257">
    <property type="entry name" value="PROKAR_LIPOPROTEIN"/>
    <property type="match status" value="1"/>
</dbReference>
<dbReference type="PANTHER" id="PTHR40465:SF1">
    <property type="entry name" value="DUF6534 DOMAIN-CONTAINING PROTEIN"/>
    <property type="match status" value="1"/>
</dbReference>
<dbReference type="EMBL" id="JAACJJ010000029">
    <property type="protein sequence ID" value="KAF5319588.1"/>
    <property type="molecule type" value="Genomic_DNA"/>
</dbReference>
<protein>
    <recommendedName>
        <fullName evidence="3">DUF6534 domain-containing protein</fullName>
    </recommendedName>
</protein>
<feature type="transmembrane region" description="Helical" evidence="2">
    <location>
        <begin position="95"/>
        <end position="119"/>
    </location>
</feature>
<feature type="region of interest" description="Disordered" evidence="1">
    <location>
        <begin position="173"/>
        <end position="192"/>
    </location>
</feature>
<evidence type="ECO:0000259" key="3">
    <source>
        <dbReference type="Pfam" id="PF20152"/>
    </source>
</evidence>
<evidence type="ECO:0000256" key="2">
    <source>
        <dbReference type="SAM" id="Phobius"/>
    </source>
</evidence>
<sequence length="192" mass="21265">MDSAGRNPPPLVGAPFIGFMLGCILFGCTLLQAYQYFMSYTHDTWFRKGVIIVVCLLDTLGLTFSAIMIYLSILDPLHHPEMDLLCFKSRGVVRFLVLFFIGTGVLTAITATSTIIVYLTKPSSVLYLAIEFSRPRLFANSILAMFNSKARLRKRMQATSELKIPSILLFGDGPESSTTNRSPVVEDTPDAV</sequence>
<dbReference type="PANTHER" id="PTHR40465">
    <property type="entry name" value="CHROMOSOME 1, WHOLE GENOME SHOTGUN SEQUENCE"/>
    <property type="match status" value="1"/>
</dbReference>
<keyword evidence="2" id="KW-0472">Membrane</keyword>
<keyword evidence="5" id="KW-1185">Reference proteome</keyword>
<dbReference type="OrthoDB" id="3270417at2759"/>
<keyword evidence="2" id="KW-0812">Transmembrane</keyword>
<keyword evidence="2" id="KW-1133">Transmembrane helix</keyword>
<dbReference type="AlphaFoldDB" id="A0A8H5F191"/>
<evidence type="ECO:0000313" key="5">
    <source>
        <dbReference type="Proteomes" id="UP000567179"/>
    </source>
</evidence>
<organism evidence="4 5">
    <name type="scientific">Psilocybe cf. subviscida</name>
    <dbReference type="NCBI Taxonomy" id="2480587"/>
    <lineage>
        <taxon>Eukaryota</taxon>
        <taxon>Fungi</taxon>
        <taxon>Dikarya</taxon>
        <taxon>Basidiomycota</taxon>
        <taxon>Agaricomycotina</taxon>
        <taxon>Agaricomycetes</taxon>
        <taxon>Agaricomycetidae</taxon>
        <taxon>Agaricales</taxon>
        <taxon>Agaricineae</taxon>
        <taxon>Strophariaceae</taxon>
        <taxon>Psilocybe</taxon>
    </lineage>
</organism>
<comment type="caution">
    <text evidence="4">The sequence shown here is derived from an EMBL/GenBank/DDBJ whole genome shotgun (WGS) entry which is preliminary data.</text>
</comment>
<accession>A0A8H5F191</accession>
<evidence type="ECO:0000313" key="4">
    <source>
        <dbReference type="EMBL" id="KAF5319588.1"/>
    </source>
</evidence>
<dbReference type="Pfam" id="PF20152">
    <property type="entry name" value="DUF6534"/>
    <property type="match status" value="1"/>
</dbReference>
<dbReference type="InterPro" id="IPR045339">
    <property type="entry name" value="DUF6534"/>
</dbReference>
<feature type="transmembrane region" description="Helical" evidence="2">
    <location>
        <begin position="12"/>
        <end position="37"/>
    </location>
</feature>
<gene>
    <name evidence="4" type="ORF">D9619_008375</name>
</gene>
<dbReference type="Proteomes" id="UP000567179">
    <property type="component" value="Unassembled WGS sequence"/>
</dbReference>
<evidence type="ECO:0000256" key="1">
    <source>
        <dbReference type="SAM" id="MobiDB-lite"/>
    </source>
</evidence>
<feature type="domain" description="DUF6534" evidence="3">
    <location>
        <begin position="88"/>
        <end position="150"/>
    </location>
</feature>
<reference evidence="4 5" key="1">
    <citation type="journal article" date="2020" name="ISME J.">
        <title>Uncovering the hidden diversity of litter-decomposition mechanisms in mushroom-forming fungi.</title>
        <authorList>
            <person name="Floudas D."/>
            <person name="Bentzer J."/>
            <person name="Ahren D."/>
            <person name="Johansson T."/>
            <person name="Persson P."/>
            <person name="Tunlid A."/>
        </authorList>
    </citation>
    <scope>NUCLEOTIDE SEQUENCE [LARGE SCALE GENOMIC DNA]</scope>
    <source>
        <strain evidence="4 5">CBS 101986</strain>
    </source>
</reference>
<feature type="transmembrane region" description="Helical" evidence="2">
    <location>
        <begin position="49"/>
        <end position="74"/>
    </location>
</feature>